<keyword evidence="2" id="KW-0732">Signal</keyword>
<protein>
    <recommendedName>
        <fullName evidence="5">Lipoprotein</fullName>
    </recommendedName>
</protein>
<dbReference type="Proteomes" id="UP000219546">
    <property type="component" value="Unassembled WGS sequence"/>
</dbReference>
<reference evidence="3 4" key="1">
    <citation type="submission" date="2017-08" db="EMBL/GenBank/DDBJ databases">
        <authorList>
            <person name="de Groot N.N."/>
        </authorList>
    </citation>
    <scope>NUCLEOTIDE SEQUENCE [LARGE SCALE GENOMIC DNA]</scope>
    <source>
        <strain evidence="3 4">JC228</strain>
    </source>
</reference>
<dbReference type="PROSITE" id="PS51257">
    <property type="entry name" value="PROKAR_LIPOPROTEIN"/>
    <property type="match status" value="1"/>
</dbReference>
<sequence length="216" mass="23710">MKHFHYFIAVLTLASVILSACGTSTAAPEGETVSPSNDSVNDSAVQNPEETEAGEEIVTNPEDEANSQTITYTLGGSEISESASLVSSPEQSFAIYTLPDFTLVSEEPGKDVLYLNEDSSIFMRIELIDESVNLEQLIQTTTDQLAVVSNVVSQDETSENVELPDAIKLEASNEEQIVTSYIKKGEFRWKITMFTTASMDYRDAFLQMAKTITPIE</sequence>
<name>A0A285D293_9BACI</name>
<dbReference type="EMBL" id="OAOP01000008">
    <property type="protein sequence ID" value="SNX73931.1"/>
    <property type="molecule type" value="Genomic_DNA"/>
</dbReference>
<feature type="compositionally biased region" description="Acidic residues" evidence="1">
    <location>
        <begin position="49"/>
        <end position="64"/>
    </location>
</feature>
<feature type="signal peptide" evidence="2">
    <location>
        <begin position="1"/>
        <end position="26"/>
    </location>
</feature>
<proteinExistence type="predicted"/>
<evidence type="ECO:0008006" key="5">
    <source>
        <dbReference type="Google" id="ProtNLM"/>
    </source>
</evidence>
<feature type="compositionally biased region" description="Polar residues" evidence="1">
    <location>
        <begin position="33"/>
        <end position="48"/>
    </location>
</feature>
<dbReference type="OrthoDB" id="2735367at2"/>
<organism evidence="3 4">
    <name type="scientific">Bacillus oleivorans</name>
    <dbReference type="NCBI Taxonomy" id="1448271"/>
    <lineage>
        <taxon>Bacteria</taxon>
        <taxon>Bacillati</taxon>
        <taxon>Bacillota</taxon>
        <taxon>Bacilli</taxon>
        <taxon>Bacillales</taxon>
        <taxon>Bacillaceae</taxon>
        <taxon>Bacillus</taxon>
    </lineage>
</organism>
<feature type="region of interest" description="Disordered" evidence="1">
    <location>
        <begin position="25"/>
        <end position="64"/>
    </location>
</feature>
<keyword evidence="4" id="KW-1185">Reference proteome</keyword>
<gene>
    <name evidence="3" type="ORF">SAMN05877753_10844</name>
</gene>
<evidence type="ECO:0000313" key="3">
    <source>
        <dbReference type="EMBL" id="SNX73931.1"/>
    </source>
</evidence>
<evidence type="ECO:0000256" key="2">
    <source>
        <dbReference type="SAM" id="SignalP"/>
    </source>
</evidence>
<dbReference type="AlphaFoldDB" id="A0A285D293"/>
<accession>A0A285D293</accession>
<evidence type="ECO:0000256" key="1">
    <source>
        <dbReference type="SAM" id="MobiDB-lite"/>
    </source>
</evidence>
<feature type="chain" id="PRO_5012222184" description="Lipoprotein" evidence="2">
    <location>
        <begin position="27"/>
        <end position="216"/>
    </location>
</feature>
<evidence type="ECO:0000313" key="4">
    <source>
        <dbReference type="Proteomes" id="UP000219546"/>
    </source>
</evidence>
<dbReference type="RefSeq" id="WP_097159688.1">
    <property type="nucleotide sequence ID" value="NZ_JBEPMQ010000008.1"/>
</dbReference>